<reference evidence="3" key="1">
    <citation type="journal article" date="2020" name="Stud. Mycol.">
        <title>101 Dothideomycetes genomes: a test case for predicting lifestyles and emergence of pathogens.</title>
        <authorList>
            <person name="Haridas S."/>
            <person name="Albert R."/>
            <person name="Binder M."/>
            <person name="Bloem J."/>
            <person name="Labutti K."/>
            <person name="Salamov A."/>
            <person name="Andreopoulos B."/>
            <person name="Baker S."/>
            <person name="Barry K."/>
            <person name="Bills G."/>
            <person name="Bluhm B."/>
            <person name="Cannon C."/>
            <person name="Castanera R."/>
            <person name="Culley D."/>
            <person name="Daum C."/>
            <person name="Ezra D."/>
            <person name="Gonzalez J."/>
            <person name="Henrissat B."/>
            <person name="Kuo A."/>
            <person name="Liang C."/>
            <person name="Lipzen A."/>
            <person name="Lutzoni F."/>
            <person name="Magnuson J."/>
            <person name="Mondo S."/>
            <person name="Nolan M."/>
            <person name="Ohm R."/>
            <person name="Pangilinan J."/>
            <person name="Park H.-J."/>
            <person name="Ramirez L."/>
            <person name="Alfaro M."/>
            <person name="Sun H."/>
            <person name="Tritt A."/>
            <person name="Yoshinaga Y."/>
            <person name="Zwiers L.-H."/>
            <person name="Turgeon B."/>
            <person name="Goodwin S."/>
            <person name="Spatafora J."/>
            <person name="Crous P."/>
            <person name="Grigoriev I."/>
        </authorList>
    </citation>
    <scope>NUCLEOTIDE SEQUENCE</scope>
    <source>
        <strain evidence="3">CBS 130266</strain>
    </source>
</reference>
<name>A0A9P4U1K3_9PEZI</name>
<evidence type="ECO:0000313" key="3">
    <source>
        <dbReference type="EMBL" id="KAF2433925.1"/>
    </source>
</evidence>
<dbReference type="InterPro" id="IPR001138">
    <property type="entry name" value="Zn2Cys6_DnaBD"/>
</dbReference>
<proteinExistence type="predicted"/>
<dbReference type="InterPro" id="IPR036864">
    <property type="entry name" value="Zn2-C6_fun-type_DNA-bd_sf"/>
</dbReference>
<keyword evidence="1" id="KW-0539">Nucleus</keyword>
<dbReference type="CDD" id="cd00067">
    <property type="entry name" value="GAL4"/>
    <property type="match status" value="1"/>
</dbReference>
<evidence type="ECO:0000256" key="1">
    <source>
        <dbReference type="ARBA" id="ARBA00023242"/>
    </source>
</evidence>
<organism evidence="3 4">
    <name type="scientific">Tothia fuscella</name>
    <dbReference type="NCBI Taxonomy" id="1048955"/>
    <lineage>
        <taxon>Eukaryota</taxon>
        <taxon>Fungi</taxon>
        <taxon>Dikarya</taxon>
        <taxon>Ascomycota</taxon>
        <taxon>Pezizomycotina</taxon>
        <taxon>Dothideomycetes</taxon>
        <taxon>Pleosporomycetidae</taxon>
        <taxon>Venturiales</taxon>
        <taxon>Cylindrosympodiaceae</taxon>
        <taxon>Tothia</taxon>
    </lineage>
</organism>
<evidence type="ECO:0000259" key="2">
    <source>
        <dbReference type="Pfam" id="PF00172"/>
    </source>
</evidence>
<feature type="domain" description="Zn(2)-C6 fungal-type" evidence="2">
    <location>
        <begin position="37"/>
        <end position="65"/>
    </location>
</feature>
<dbReference type="GO" id="GO:0008270">
    <property type="term" value="F:zinc ion binding"/>
    <property type="evidence" value="ECO:0007669"/>
    <property type="project" value="InterPro"/>
</dbReference>
<accession>A0A9P4U1K3</accession>
<evidence type="ECO:0000313" key="4">
    <source>
        <dbReference type="Proteomes" id="UP000800235"/>
    </source>
</evidence>
<dbReference type="SUPFAM" id="SSF57701">
    <property type="entry name" value="Zn2/Cys6 DNA-binding domain"/>
    <property type="match status" value="1"/>
</dbReference>
<dbReference type="EMBL" id="MU007018">
    <property type="protein sequence ID" value="KAF2433925.1"/>
    <property type="molecule type" value="Genomic_DNA"/>
</dbReference>
<dbReference type="AlphaFoldDB" id="A0A9P4U1K3"/>
<dbReference type="Pfam" id="PF00172">
    <property type="entry name" value="Zn_clus"/>
    <property type="match status" value="1"/>
</dbReference>
<sequence>MAQGQDEKRRSACDECSTFITTSNFPKGYTNSESGNRKLKCSGVFPICERCQEENIQCVYSPQKRMGRPRKRARNDVEAEVEAPPDEYAIPTPDVSIADITTPSYVGLSQLFQIDTSGIDHSGLDYLQSSVPQSQQFLPLDPNLPPPDINTGQQPYQPDPAVPNAPCTCLSNMFLTLSNLQAEPNFEFPIMLPPMRAAVATTKEVLLCRICPTQLSTAMQNIMLLTTLLTSITDGYRKLLLSIDKEAQRCIATGEKKSYRVGDASPRNSHLHTPYMPDCPMGFHVELDGEEWRMLGRKVVKADVHGTSTDSAANEDVERGRSVLGLADLLEERQLKWHSDKSMAEMNNFHRNGLNGVGTSYDSGGPECTPKDGEFSCMKLVGMVRRHVELLGL</sequence>
<dbReference type="Proteomes" id="UP000800235">
    <property type="component" value="Unassembled WGS sequence"/>
</dbReference>
<protein>
    <recommendedName>
        <fullName evidence="2">Zn(2)-C6 fungal-type domain-containing protein</fullName>
    </recommendedName>
</protein>
<dbReference type="OrthoDB" id="4356994at2759"/>
<gene>
    <name evidence="3" type="ORF">EJ08DRAFT_731091</name>
</gene>
<dbReference type="GO" id="GO:0000981">
    <property type="term" value="F:DNA-binding transcription factor activity, RNA polymerase II-specific"/>
    <property type="evidence" value="ECO:0007669"/>
    <property type="project" value="InterPro"/>
</dbReference>
<comment type="caution">
    <text evidence="3">The sequence shown here is derived from an EMBL/GenBank/DDBJ whole genome shotgun (WGS) entry which is preliminary data.</text>
</comment>
<dbReference type="Gene3D" id="4.10.240.10">
    <property type="entry name" value="Zn(2)-C6 fungal-type DNA-binding domain"/>
    <property type="match status" value="1"/>
</dbReference>
<keyword evidence="4" id="KW-1185">Reference proteome</keyword>